<evidence type="ECO:0000259" key="2">
    <source>
        <dbReference type="Pfam" id="PF08805"/>
    </source>
</evidence>
<keyword evidence="1" id="KW-0812">Transmembrane</keyword>
<name>A0ABW1TVB5_9BURK</name>
<keyword evidence="4" id="KW-1185">Reference proteome</keyword>
<dbReference type="Gene3D" id="3.30.1690.10">
    <property type="entry name" value="TcpA-like pilin"/>
    <property type="match status" value="1"/>
</dbReference>
<keyword evidence="1" id="KW-1133">Transmembrane helix</keyword>
<dbReference type="EMBL" id="JBHSRS010000017">
    <property type="protein sequence ID" value="MFC6281232.1"/>
    <property type="molecule type" value="Genomic_DNA"/>
</dbReference>
<feature type="transmembrane region" description="Helical" evidence="1">
    <location>
        <begin position="20"/>
        <end position="41"/>
    </location>
</feature>
<dbReference type="RefSeq" id="WP_377413085.1">
    <property type="nucleotide sequence ID" value="NZ_JBHSRS010000017.1"/>
</dbReference>
<dbReference type="InterPro" id="IPR012902">
    <property type="entry name" value="N_methyl_site"/>
</dbReference>
<dbReference type="Proteomes" id="UP001596270">
    <property type="component" value="Unassembled WGS sequence"/>
</dbReference>
<dbReference type="Pfam" id="PF07963">
    <property type="entry name" value="N_methyl"/>
    <property type="match status" value="1"/>
</dbReference>
<comment type="caution">
    <text evidence="3">The sequence shown here is derived from an EMBL/GenBank/DDBJ whole genome shotgun (WGS) entry which is preliminary data.</text>
</comment>
<accession>A0ABW1TVB5</accession>
<evidence type="ECO:0000256" key="1">
    <source>
        <dbReference type="SAM" id="Phobius"/>
    </source>
</evidence>
<evidence type="ECO:0000313" key="4">
    <source>
        <dbReference type="Proteomes" id="UP001596270"/>
    </source>
</evidence>
<reference evidence="4" key="1">
    <citation type="journal article" date="2019" name="Int. J. Syst. Evol. Microbiol.">
        <title>The Global Catalogue of Microorganisms (GCM) 10K type strain sequencing project: providing services to taxonomists for standard genome sequencing and annotation.</title>
        <authorList>
            <consortium name="The Broad Institute Genomics Platform"/>
            <consortium name="The Broad Institute Genome Sequencing Center for Infectious Disease"/>
            <person name="Wu L."/>
            <person name="Ma J."/>
        </authorList>
    </citation>
    <scope>NUCLEOTIDE SEQUENCE [LARGE SCALE GENOMIC DNA]</scope>
    <source>
        <strain evidence="4">CCUG 39402</strain>
    </source>
</reference>
<protein>
    <submittedName>
        <fullName evidence="3">Type 4 pilus major pilin</fullName>
    </submittedName>
</protein>
<dbReference type="InterPro" id="IPR014911">
    <property type="entry name" value="PilS_N"/>
</dbReference>
<gene>
    <name evidence="3" type="ORF">ACFQND_08325</name>
</gene>
<evidence type="ECO:0000313" key="3">
    <source>
        <dbReference type="EMBL" id="MFC6281232.1"/>
    </source>
</evidence>
<organism evidence="3 4">
    <name type="scientific">Polaromonas aquatica</name>
    <dbReference type="NCBI Taxonomy" id="332657"/>
    <lineage>
        <taxon>Bacteria</taxon>
        <taxon>Pseudomonadati</taxon>
        <taxon>Pseudomonadota</taxon>
        <taxon>Betaproteobacteria</taxon>
        <taxon>Burkholderiales</taxon>
        <taxon>Comamonadaceae</taxon>
        <taxon>Polaromonas</taxon>
    </lineage>
</organism>
<dbReference type="InterPro" id="IPR045584">
    <property type="entry name" value="Pilin-like"/>
</dbReference>
<dbReference type="Pfam" id="PF08805">
    <property type="entry name" value="PilS"/>
    <property type="match status" value="1"/>
</dbReference>
<proteinExistence type="predicted"/>
<feature type="domain" description="Type 4 secretion system PilS N-terminal" evidence="2">
    <location>
        <begin position="49"/>
        <end position="178"/>
    </location>
</feature>
<dbReference type="SUPFAM" id="SSF54523">
    <property type="entry name" value="Pili subunits"/>
    <property type="match status" value="1"/>
</dbReference>
<sequence length="179" mass="18286">MKKTLRCHQANVKSQLGLTLIETLVSLAIFALVVGGALALFGSASSSQTTTQMTSDLSAIRAATKSLFFGQGGYGAVSLNEVLINGKKVPSTMPITGVAPARVINHSQNGTVTVTGANTQFTVALTNVSTDVCIGIASANGWSSLQIGATNNPVLPISPATASTQCAVSDPINMTFTSL</sequence>
<dbReference type="NCBIfam" id="TIGR02532">
    <property type="entry name" value="IV_pilin_GFxxxE"/>
    <property type="match status" value="1"/>
</dbReference>
<keyword evidence="1" id="KW-0472">Membrane</keyword>